<dbReference type="InParanoid" id="A0A3Q3LTK5"/>
<dbReference type="GeneTree" id="ENSGT01130000279088"/>
<reference evidence="3" key="1">
    <citation type="submission" date="2025-08" db="UniProtKB">
        <authorList>
            <consortium name="Ensembl"/>
        </authorList>
    </citation>
    <scope>IDENTIFICATION</scope>
</reference>
<feature type="domain" description="Endonuclease/exonuclease/phosphatase" evidence="2">
    <location>
        <begin position="16"/>
        <end position="63"/>
    </location>
</feature>
<dbReference type="InterPro" id="IPR005135">
    <property type="entry name" value="Endo/exonuclease/phosphatase"/>
</dbReference>
<proteinExistence type="predicted"/>
<sequence length="130" mass="14687">ANLGPLFCLSLMVHLISWNINGCGSPIKRKRVLTYLKGRQVDVAFVQETHFKDVEERLQFVLKGEFKDKEGRIICIDALINGIKVVPCNIYAPNKEYPDFINELNKVLAPSFSFHLTFPLVQSAAVHTSL</sequence>
<dbReference type="Ensembl" id="ENSLBET00000012460.1">
    <property type="protein sequence ID" value="ENSLBEP00000011850.1"/>
    <property type="gene ID" value="ENSLBEG00000009130.1"/>
</dbReference>
<dbReference type="Proteomes" id="UP000261660">
    <property type="component" value="Unplaced"/>
</dbReference>
<name>A0A3Q3LTK5_9LABR</name>
<dbReference type="SUPFAM" id="SSF56219">
    <property type="entry name" value="DNase I-like"/>
    <property type="match status" value="1"/>
</dbReference>
<evidence type="ECO:0000256" key="1">
    <source>
        <dbReference type="SAM" id="SignalP"/>
    </source>
</evidence>
<organism evidence="3 4">
    <name type="scientific">Labrus bergylta</name>
    <name type="common">ballan wrasse</name>
    <dbReference type="NCBI Taxonomy" id="56723"/>
    <lineage>
        <taxon>Eukaryota</taxon>
        <taxon>Metazoa</taxon>
        <taxon>Chordata</taxon>
        <taxon>Craniata</taxon>
        <taxon>Vertebrata</taxon>
        <taxon>Euteleostomi</taxon>
        <taxon>Actinopterygii</taxon>
        <taxon>Neopterygii</taxon>
        <taxon>Teleostei</taxon>
        <taxon>Neoteleostei</taxon>
        <taxon>Acanthomorphata</taxon>
        <taxon>Eupercaria</taxon>
        <taxon>Labriformes</taxon>
        <taxon>Labridae</taxon>
        <taxon>Labrus</taxon>
    </lineage>
</organism>
<evidence type="ECO:0000313" key="4">
    <source>
        <dbReference type="Proteomes" id="UP000261660"/>
    </source>
</evidence>
<keyword evidence="1" id="KW-0732">Signal</keyword>
<dbReference type="InterPro" id="IPR036691">
    <property type="entry name" value="Endo/exonu/phosph_ase_sf"/>
</dbReference>
<reference evidence="3" key="2">
    <citation type="submission" date="2025-09" db="UniProtKB">
        <authorList>
            <consortium name="Ensembl"/>
        </authorList>
    </citation>
    <scope>IDENTIFICATION</scope>
</reference>
<dbReference type="STRING" id="56723.ENSLBEP00000011850"/>
<evidence type="ECO:0000259" key="2">
    <source>
        <dbReference type="Pfam" id="PF03372"/>
    </source>
</evidence>
<dbReference type="GO" id="GO:0003824">
    <property type="term" value="F:catalytic activity"/>
    <property type="evidence" value="ECO:0007669"/>
    <property type="project" value="InterPro"/>
</dbReference>
<dbReference type="Gene3D" id="3.60.10.10">
    <property type="entry name" value="Endonuclease/exonuclease/phosphatase"/>
    <property type="match status" value="1"/>
</dbReference>
<dbReference type="AlphaFoldDB" id="A0A3Q3LTK5"/>
<feature type="chain" id="PRO_5018621658" description="Endonuclease/exonuclease/phosphatase domain-containing protein" evidence="1">
    <location>
        <begin position="19"/>
        <end position="130"/>
    </location>
</feature>
<keyword evidence="4" id="KW-1185">Reference proteome</keyword>
<protein>
    <recommendedName>
        <fullName evidence="2">Endonuclease/exonuclease/phosphatase domain-containing protein</fullName>
    </recommendedName>
</protein>
<evidence type="ECO:0000313" key="3">
    <source>
        <dbReference type="Ensembl" id="ENSLBEP00000011850.1"/>
    </source>
</evidence>
<dbReference type="Pfam" id="PF03372">
    <property type="entry name" value="Exo_endo_phos"/>
    <property type="match status" value="1"/>
</dbReference>
<feature type="signal peptide" evidence="1">
    <location>
        <begin position="1"/>
        <end position="18"/>
    </location>
</feature>
<accession>A0A3Q3LTK5</accession>